<evidence type="ECO:0000313" key="2">
    <source>
        <dbReference type="EMBL" id="CAD2180275.1"/>
    </source>
</evidence>
<sequence length="98" mass="11557">MLIIIRPLHKFTKERIALYILYFKACFTTSYLFYSSCLAIIAYLPFTPSVFPAFINTFGYLYNLISLNGSNFSMILLALNRFHAVFFIFSYQHVWTKK</sequence>
<dbReference type="Proteomes" id="UP000580250">
    <property type="component" value="Unassembled WGS sequence"/>
</dbReference>
<reference evidence="2 3" key="1">
    <citation type="submission" date="2020-08" db="EMBL/GenBank/DDBJ databases">
        <authorList>
            <person name="Koutsovoulos G."/>
            <person name="Danchin GJ E."/>
        </authorList>
    </citation>
    <scope>NUCLEOTIDE SEQUENCE [LARGE SCALE GENOMIC DNA]</scope>
</reference>
<evidence type="ECO:0000256" key="1">
    <source>
        <dbReference type="SAM" id="Phobius"/>
    </source>
</evidence>
<keyword evidence="1" id="KW-1133">Transmembrane helix</keyword>
<evidence type="ECO:0000313" key="3">
    <source>
        <dbReference type="Proteomes" id="UP000580250"/>
    </source>
</evidence>
<dbReference type="AlphaFoldDB" id="A0A6V7VZB1"/>
<comment type="caution">
    <text evidence="2">The sequence shown here is derived from an EMBL/GenBank/DDBJ whole genome shotgun (WGS) entry which is preliminary data.</text>
</comment>
<keyword evidence="1" id="KW-0812">Transmembrane</keyword>
<keyword evidence="1" id="KW-0472">Membrane</keyword>
<protein>
    <submittedName>
        <fullName evidence="2">Uncharacterized protein</fullName>
    </submittedName>
</protein>
<feature type="transmembrane region" description="Helical" evidence="1">
    <location>
        <begin position="16"/>
        <end position="34"/>
    </location>
</feature>
<name>A0A6V7VZB1_MELEN</name>
<organism evidence="2 3">
    <name type="scientific">Meloidogyne enterolobii</name>
    <name type="common">Root-knot nematode worm</name>
    <name type="synonym">Meloidogyne mayaguensis</name>
    <dbReference type="NCBI Taxonomy" id="390850"/>
    <lineage>
        <taxon>Eukaryota</taxon>
        <taxon>Metazoa</taxon>
        <taxon>Ecdysozoa</taxon>
        <taxon>Nematoda</taxon>
        <taxon>Chromadorea</taxon>
        <taxon>Rhabditida</taxon>
        <taxon>Tylenchina</taxon>
        <taxon>Tylenchomorpha</taxon>
        <taxon>Tylenchoidea</taxon>
        <taxon>Meloidogynidae</taxon>
        <taxon>Meloidogyninae</taxon>
        <taxon>Meloidogyne</taxon>
    </lineage>
</organism>
<accession>A0A6V7VZB1</accession>
<dbReference type="EMBL" id="CAJEWN010000366">
    <property type="protein sequence ID" value="CAD2180275.1"/>
    <property type="molecule type" value="Genomic_DNA"/>
</dbReference>
<gene>
    <name evidence="2" type="ORF">MENT_LOCUS32338</name>
</gene>
<proteinExistence type="predicted"/>